<name>A0ABD3B3P1_9GENT</name>
<gene>
    <name evidence="1" type="ORF">ACH5RR_001447</name>
</gene>
<accession>A0ABD3B3P1</accession>
<dbReference type="EMBL" id="JBJUIK010000001">
    <property type="protein sequence ID" value="KAL3538081.1"/>
    <property type="molecule type" value="Genomic_DNA"/>
</dbReference>
<sequence length="170" mass="18993">MNMKKLQHPSLLLVRSEKHWKWRVCRRIVAKNTWGVGESTGIKFAAVESHVAALILDAMVEILVEWAAKDDSMGMGANGSSFVEPSIIVGFFLIVDLSVVESWNLGGIVLEPRLCRSWNLGYGVLEHMLGRTWNVRGNLEEKGLQTGVDEAGEDRLCAVGKGIYKIERWL</sequence>
<evidence type="ECO:0000313" key="1">
    <source>
        <dbReference type="EMBL" id="KAL3538081.1"/>
    </source>
</evidence>
<reference evidence="1 2" key="1">
    <citation type="submission" date="2024-11" db="EMBL/GenBank/DDBJ databases">
        <title>A near-complete genome assembly of Cinchona calisaya.</title>
        <authorList>
            <person name="Lian D.C."/>
            <person name="Zhao X.W."/>
            <person name="Wei L."/>
        </authorList>
    </citation>
    <scope>NUCLEOTIDE SEQUENCE [LARGE SCALE GENOMIC DNA]</scope>
    <source>
        <tissue evidence="1">Nenye</tissue>
    </source>
</reference>
<evidence type="ECO:0000313" key="2">
    <source>
        <dbReference type="Proteomes" id="UP001630127"/>
    </source>
</evidence>
<keyword evidence="2" id="KW-1185">Reference proteome</keyword>
<protein>
    <submittedName>
        <fullName evidence="1">Uncharacterized protein</fullName>
    </submittedName>
</protein>
<comment type="caution">
    <text evidence="1">The sequence shown here is derived from an EMBL/GenBank/DDBJ whole genome shotgun (WGS) entry which is preliminary data.</text>
</comment>
<dbReference type="AlphaFoldDB" id="A0ABD3B3P1"/>
<proteinExistence type="predicted"/>
<dbReference type="Proteomes" id="UP001630127">
    <property type="component" value="Unassembled WGS sequence"/>
</dbReference>
<organism evidence="1 2">
    <name type="scientific">Cinchona calisaya</name>
    <dbReference type="NCBI Taxonomy" id="153742"/>
    <lineage>
        <taxon>Eukaryota</taxon>
        <taxon>Viridiplantae</taxon>
        <taxon>Streptophyta</taxon>
        <taxon>Embryophyta</taxon>
        <taxon>Tracheophyta</taxon>
        <taxon>Spermatophyta</taxon>
        <taxon>Magnoliopsida</taxon>
        <taxon>eudicotyledons</taxon>
        <taxon>Gunneridae</taxon>
        <taxon>Pentapetalae</taxon>
        <taxon>asterids</taxon>
        <taxon>lamiids</taxon>
        <taxon>Gentianales</taxon>
        <taxon>Rubiaceae</taxon>
        <taxon>Cinchonoideae</taxon>
        <taxon>Cinchoneae</taxon>
        <taxon>Cinchona</taxon>
    </lineage>
</organism>